<dbReference type="AlphaFoldDB" id="A0AA39KLG3"/>
<comment type="caution">
    <text evidence="1">The sequence shown here is derived from an EMBL/GenBank/DDBJ whole genome shotgun (WGS) entry which is preliminary data.</text>
</comment>
<reference evidence="1" key="1">
    <citation type="journal article" date="2023" name="bioRxiv">
        <title>Scaffold-level genome assemblies of two parasitoid biocontrol wasps reveal the parthenogenesis mechanism and an associated novel virus.</title>
        <authorList>
            <person name="Inwood S."/>
            <person name="Skelly J."/>
            <person name="Guhlin J."/>
            <person name="Harrop T."/>
            <person name="Goldson S."/>
            <person name="Dearden P."/>
        </authorList>
    </citation>
    <scope>NUCLEOTIDE SEQUENCE</scope>
    <source>
        <strain evidence="1">Irish</strain>
        <tissue evidence="1">Whole body</tissue>
    </source>
</reference>
<evidence type="ECO:0000313" key="2">
    <source>
        <dbReference type="Proteomes" id="UP001168990"/>
    </source>
</evidence>
<evidence type="ECO:0000313" key="1">
    <source>
        <dbReference type="EMBL" id="KAK0165732.1"/>
    </source>
</evidence>
<dbReference type="EMBL" id="JAQQBS010001422">
    <property type="protein sequence ID" value="KAK0165732.1"/>
    <property type="molecule type" value="Genomic_DNA"/>
</dbReference>
<reference evidence="1" key="2">
    <citation type="submission" date="2023-03" db="EMBL/GenBank/DDBJ databases">
        <authorList>
            <person name="Inwood S.N."/>
            <person name="Skelly J.G."/>
            <person name="Guhlin J."/>
            <person name="Harrop T.W.R."/>
            <person name="Goldson S.G."/>
            <person name="Dearden P.K."/>
        </authorList>
    </citation>
    <scope>NUCLEOTIDE SEQUENCE</scope>
    <source>
        <strain evidence="1">Irish</strain>
        <tissue evidence="1">Whole body</tissue>
    </source>
</reference>
<accession>A0AA39KLG3</accession>
<organism evidence="1 2">
    <name type="scientific">Microctonus aethiopoides</name>
    <dbReference type="NCBI Taxonomy" id="144406"/>
    <lineage>
        <taxon>Eukaryota</taxon>
        <taxon>Metazoa</taxon>
        <taxon>Ecdysozoa</taxon>
        <taxon>Arthropoda</taxon>
        <taxon>Hexapoda</taxon>
        <taxon>Insecta</taxon>
        <taxon>Pterygota</taxon>
        <taxon>Neoptera</taxon>
        <taxon>Endopterygota</taxon>
        <taxon>Hymenoptera</taxon>
        <taxon>Apocrita</taxon>
        <taxon>Ichneumonoidea</taxon>
        <taxon>Braconidae</taxon>
        <taxon>Euphorinae</taxon>
        <taxon>Microctonus</taxon>
    </lineage>
</organism>
<name>A0AA39KLG3_9HYME</name>
<protein>
    <submittedName>
        <fullName evidence="1">Uncharacterized protein</fullName>
    </submittedName>
</protein>
<dbReference type="Proteomes" id="UP001168990">
    <property type="component" value="Unassembled WGS sequence"/>
</dbReference>
<sequence length="144" mass="16434">MLNFSGSSIVNKEFKLNVEADEIQLCEGQEMKHNEKREGGLKWHTTMKQHISDFKISVQVWHWQDGSNDAKSLQGPPTKFVTSYLEPVICEPPFLHIALREIFCLCVVKVQIFLTNEANQQNFKPDDLILNFSLLQLAEASPSS</sequence>
<gene>
    <name evidence="1" type="ORF">PV328_004230</name>
</gene>
<keyword evidence="2" id="KW-1185">Reference proteome</keyword>
<proteinExistence type="predicted"/>